<keyword evidence="5 10" id="KW-1133">Transmembrane helix</keyword>
<evidence type="ECO:0000259" key="11">
    <source>
        <dbReference type="PROSITE" id="PS50262"/>
    </source>
</evidence>
<proteinExistence type="predicted"/>
<dbReference type="PANTHER" id="PTHR26452">
    <property type="entry name" value="OLFACTORY RECEPTOR"/>
    <property type="match status" value="1"/>
</dbReference>
<evidence type="ECO:0000256" key="10">
    <source>
        <dbReference type="SAM" id="Phobius"/>
    </source>
</evidence>
<keyword evidence="6" id="KW-0297">G-protein coupled receptor</keyword>
<accession>A0ABN9MIU5</accession>
<dbReference type="PROSITE" id="PS50878">
    <property type="entry name" value="RT_POL"/>
    <property type="match status" value="1"/>
</dbReference>
<evidence type="ECO:0000256" key="2">
    <source>
        <dbReference type="ARBA" id="ARBA00022475"/>
    </source>
</evidence>
<keyword evidence="4" id="KW-0552">Olfaction</keyword>
<keyword evidence="4" id="KW-0716">Sensory transduction</keyword>
<evidence type="ECO:0000259" key="12">
    <source>
        <dbReference type="PROSITE" id="PS50878"/>
    </source>
</evidence>
<dbReference type="SUPFAM" id="SSF81321">
    <property type="entry name" value="Family A G protein-coupled receptor-like"/>
    <property type="match status" value="1"/>
</dbReference>
<dbReference type="Pfam" id="PF13853">
    <property type="entry name" value="7tm_4"/>
    <property type="match status" value="1"/>
</dbReference>
<organism evidence="13 14">
    <name type="scientific">Ranitomeya imitator</name>
    <name type="common">mimic poison frog</name>
    <dbReference type="NCBI Taxonomy" id="111125"/>
    <lineage>
        <taxon>Eukaryota</taxon>
        <taxon>Metazoa</taxon>
        <taxon>Chordata</taxon>
        <taxon>Craniata</taxon>
        <taxon>Vertebrata</taxon>
        <taxon>Euteleostomi</taxon>
        <taxon>Amphibia</taxon>
        <taxon>Batrachia</taxon>
        <taxon>Anura</taxon>
        <taxon>Neobatrachia</taxon>
        <taxon>Hyloidea</taxon>
        <taxon>Dendrobatidae</taxon>
        <taxon>Dendrobatinae</taxon>
        <taxon>Ranitomeya</taxon>
    </lineage>
</organism>
<dbReference type="Proteomes" id="UP001176940">
    <property type="component" value="Unassembled WGS sequence"/>
</dbReference>
<feature type="transmembrane region" description="Helical" evidence="10">
    <location>
        <begin position="171"/>
        <end position="193"/>
    </location>
</feature>
<reference evidence="13" key="1">
    <citation type="submission" date="2023-07" db="EMBL/GenBank/DDBJ databases">
        <authorList>
            <person name="Stuckert A."/>
        </authorList>
    </citation>
    <scope>NUCLEOTIDE SEQUENCE</scope>
</reference>
<keyword evidence="9" id="KW-0807">Transducer</keyword>
<feature type="domain" description="G-protein coupled receptors family 1 profile" evidence="11">
    <location>
        <begin position="80"/>
        <end position="329"/>
    </location>
</feature>
<dbReference type="InterPro" id="IPR017452">
    <property type="entry name" value="GPCR_Rhodpsn_7TM"/>
</dbReference>
<evidence type="ECO:0000313" key="14">
    <source>
        <dbReference type="Proteomes" id="UP001176940"/>
    </source>
</evidence>
<dbReference type="InterPro" id="IPR000725">
    <property type="entry name" value="Olfact_rcpt"/>
</dbReference>
<dbReference type="PRINTS" id="PR00245">
    <property type="entry name" value="OLFACTORYR"/>
</dbReference>
<evidence type="ECO:0000256" key="4">
    <source>
        <dbReference type="ARBA" id="ARBA00022725"/>
    </source>
</evidence>
<feature type="transmembrane region" description="Helical" evidence="10">
    <location>
        <begin position="140"/>
        <end position="159"/>
    </location>
</feature>
<feature type="domain" description="Reverse transcriptase" evidence="12">
    <location>
        <begin position="329"/>
        <end position="597"/>
    </location>
</feature>
<feature type="transmembrane region" description="Helical" evidence="10">
    <location>
        <begin position="62"/>
        <end position="87"/>
    </location>
</feature>
<evidence type="ECO:0000256" key="3">
    <source>
        <dbReference type="ARBA" id="ARBA00022692"/>
    </source>
</evidence>
<evidence type="ECO:0000256" key="9">
    <source>
        <dbReference type="ARBA" id="ARBA00023224"/>
    </source>
</evidence>
<dbReference type="CDD" id="cd01650">
    <property type="entry name" value="RT_nLTR_like"/>
    <property type="match status" value="1"/>
</dbReference>
<evidence type="ECO:0000313" key="13">
    <source>
        <dbReference type="EMBL" id="CAJ0965527.1"/>
    </source>
</evidence>
<keyword evidence="2" id="KW-1003">Cell membrane</keyword>
<feature type="transmembrane region" description="Helical" evidence="10">
    <location>
        <begin position="99"/>
        <end position="120"/>
    </location>
</feature>
<dbReference type="InterPro" id="IPR000477">
    <property type="entry name" value="RT_dom"/>
</dbReference>
<dbReference type="InterPro" id="IPR050516">
    <property type="entry name" value="Olfactory_GPCR"/>
</dbReference>
<feature type="transmembrane region" description="Helical" evidence="10">
    <location>
        <begin position="37"/>
        <end position="56"/>
    </location>
</feature>
<dbReference type="SUPFAM" id="SSF56672">
    <property type="entry name" value="DNA/RNA polymerases"/>
    <property type="match status" value="1"/>
</dbReference>
<evidence type="ECO:0008006" key="15">
    <source>
        <dbReference type="Google" id="ProtNLM"/>
    </source>
</evidence>
<comment type="subcellular location">
    <subcellularLocation>
        <location evidence="1">Cell membrane</location>
        <topology evidence="1">Multi-pass membrane protein</topology>
    </subcellularLocation>
</comment>
<dbReference type="Pfam" id="PF00078">
    <property type="entry name" value="RVT_1"/>
    <property type="match status" value="1"/>
</dbReference>
<dbReference type="CDD" id="cd13954">
    <property type="entry name" value="7tmA_OR"/>
    <property type="match status" value="1"/>
</dbReference>
<dbReference type="EMBL" id="CAUEEQ010068053">
    <property type="protein sequence ID" value="CAJ0965527.1"/>
    <property type="molecule type" value="Genomic_DNA"/>
</dbReference>
<protein>
    <recommendedName>
        <fullName evidence="15">Reverse transcriptase domain-containing protein</fullName>
    </recommendedName>
</protein>
<evidence type="ECO:0000256" key="1">
    <source>
        <dbReference type="ARBA" id="ARBA00004651"/>
    </source>
</evidence>
<dbReference type="Gene3D" id="1.20.1070.10">
    <property type="entry name" value="Rhodopsin 7-helix transmembrane proteins"/>
    <property type="match status" value="1"/>
</dbReference>
<feature type="transmembrane region" description="Helical" evidence="10">
    <location>
        <begin position="236"/>
        <end position="264"/>
    </location>
</feature>
<dbReference type="PROSITE" id="PS50262">
    <property type="entry name" value="G_PROTEIN_RECEP_F1_2"/>
    <property type="match status" value="1"/>
</dbReference>
<evidence type="ECO:0000256" key="6">
    <source>
        <dbReference type="ARBA" id="ARBA00023040"/>
    </source>
</evidence>
<keyword evidence="3 10" id="KW-0812">Transmembrane</keyword>
<keyword evidence="8" id="KW-0675">Receptor</keyword>
<feature type="transmembrane region" description="Helical" evidence="10">
    <location>
        <begin position="276"/>
        <end position="300"/>
    </location>
</feature>
<name>A0ABN9MIU5_9NEOB</name>
<dbReference type="InterPro" id="IPR043502">
    <property type="entry name" value="DNA/RNA_pol_sf"/>
</dbReference>
<gene>
    <name evidence="13" type="ORF">RIMI_LOCUS20381328</name>
</gene>
<dbReference type="PRINTS" id="PR00237">
    <property type="entry name" value="GPCRRHODOPSN"/>
</dbReference>
<evidence type="ECO:0000256" key="5">
    <source>
        <dbReference type="ARBA" id="ARBA00022989"/>
    </source>
</evidence>
<dbReference type="InterPro" id="IPR000276">
    <property type="entry name" value="GPCR_Rhodpsn"/>
</dbReference>
<evidence type="ECO:0000256" key="8">
    <source>
        <dbReference type="ARBA" id="ARBA00023170"/>
    </source>
</evidence>
<sequence>MLYFFISPPLLTFHVECGIFSRQAVYSYVPTMSIRRLALMNVANMTVVTYFIIIGISDIPALHVLTFLLVLMIYVVILGGNMTIFLVVCLEPPLHTPMYFFLCNLSILDVSSSTVTLHKILSSFISGDKTVSAHACVSQMFIFVSLVGNELMMLTAMSYDRCVAVCNPLHYSSVMGPGLCAALATICWLFGFLESTPLFVLIHKFDCYKSNIINHFFCDIVPIMNLTCSDTSLTNLLIFICGLFLSVFPFLFTFIPYIFIITAVRKIRSSSGKRKAFYTCSSHLTVVILLYVTLICQYMRPVSMDGLESSKLLSLFNTAAVPMLNPLIYSLKNQDVKSALIRLRHQMGAKLNNDFYRPISLLPYASKLLEQHVHLELSSHFSSCSLFDRLQSGFRSHHSTETALTKVTNDLLTARSKRHYSVLLLLDLSSAFDTVDHSLLLQILSSLGITDLALSWISSYLTDRTFSVSLSHTTSSLRPLSVGVPQGTVLGPLLFSIYTFGLGQLIESHGMQYHLYADDTQIYLSGPDLSSLLTKIPHCLSAISAFFSARFLQLNMDKTEFIIFPPSHSTAPPDLSINVNGCSLSPVPHARCLGVILDSALSFKPHIQALASSCRLKLKNISRIRAFLDRNTAKTLVHALIISRLDYCNLLLSGLPSSTLAPLQSILHSAARLIHLSPRYSPASPLCQALHWLPIAQRLQFKTLTLTYKAIHNLSPPYICDMVSRYLPTRDLRSSQDLLLYSPLISFPFP</sequence>
<keyword evidence="7 10" id="KW-0472">Membrane</keyword>
<keyword evidence="14" id="KW-1185">Reference proteome</keyword>
<evidence type="ECO:0000256" key="7">
    <source>
        <dbReference type="ARBA" id="ARBA00023136"/>
    </source>
</evidence>
<comment type="caution">
    <text evidence="13">The sequence shown here is derived from an EMBL/GenBank/DDBJ whole genome shotgun (WGS) entry which is preliminary data.</text>
</comment>